<keyword evidence="1" id="KW-0479">Metal-binding</keyword>
<dbReference type="PANTHER" id="PTHR31973">
    <property type="entry name" value="POLYPROTEIN, PUTATIVE-RELATED"/>
    <property type="match status" value="1"/>
</dbReference>
<dbReference type="Proteomes" id="UP000694864">
    <property type="component" value="Chromosome 9"/>
</dbReference>
<evidence type="ECO:0000313" key="8">
    <source>
        <dbReference type="RefSeq" id="XP_010430548.1"/>
    </source>
</evidence>
<feature type="domain" description="SWIM-type" evidence="6">
    <location>
        <begin position="532"/>
        <end position="564"/>
    </location>
</feature>
<evidence type="ECO:0000256" key="3">
    <source>
        <dbReference type="ARBA" id="ARBA00022833"/>
    </source>
</evidence>
<accession>A0ABM0TSF2</accession>
<gene>
    <name evidence="8" type="primary">LOC104714787</name>
</gene>
<dbReference type="Pfam" id="PF03108">
    <property type="entry name" value="DBD_Tnp_Mut"/>
    <property type="match status" value="1"/>
</dbReference>
<dbReference type="InterPro" id="IPR007527">
    <property type="entry name" value="Znf_SWIM"/>
</dbReference>
<dbReference type="GeneID" id="104714787"/>
<evidence type="ECO:0000256" key="4">
    <source>
        <dbReference type="PROSITE-ProRule" id="PRU00325"/>
    </source>
</evidence>
<dbReference type="RefSeq" id="XP_010430548.1">
    <property type="nucleotide sequence ID" value="XM_010432246.2"/>
</dbReference>
<dbReference type="Pfam" id="PF04434">
    <property type="entry name" value="SWIM"/>
    <property type="match status" value="1"/>
</dbReference>
<dbReference type="PROSITE" id="PS50966">
    <property type="entry name" value="ZF_SWIM"/>
    <property type="match status" value="1"/>
</dbReference>
<protein>
    <submittedName>
        <fullName evidence="8">Uncharacterized protein LOC104714787</fullName>
    </submittedName>
</protein>
<reference evidence="7" key="1">
    <citation type="journal article" date="2014" name="Nat. Commun.">
        <title>The emerging biofuel crop Camelina sativa retains a highly undifferentiated hexaploid genome structure.</title>
        <authorList>
            <person name="Kagale S."/>
            <person name="Koh C."/>
            <person name="Nixon J."/>
            <person name="Bollina V."/>
            <person name="Clarke W.E."/>
            <person name="Tuteja R."/>
            <person name="Spillane C."/>
            <person name="Robinson S.J."/>
            <person name="Links M.G."/>
            <person name="Clarke C."/>
            <person name="Higgins E.E."/>
            <person name="Huebert T."/>
            <person name="Sharpe A.G."/>
            <person name="Parkin I.A."/>
        </authorList>
    </citation>
    <scope>NUCLEOTIDE SEQUENCE [LARGE SCALE GENOMIC DNA]</scope>
    <source>
        <strain evidence="7">cv. DH55</strain>
    </source>
</reference>
<name>A0ABM0TSF2_CAMSA</name>
<evidence type="ECO:0000313" key="7">
    <source>
        <dbReference type="Proteomes" id="UP000694864"/>
    </source>
</evidence>
<evidence type="ECO:0000256" key="2">
    <source>
        <dbReference type="ARBA" id="ARBA00022771"/>
    </source>
</evidence>
<reference evidence="8" key="2">
    <citation type="submission" date="2025-08" db="UniProtKB">
        <authorList>
            <consortium name="RefSeq"/>
        </authorList>
    </citation>
    <scope>IDENTIFICATION</scope>
    <source>
        <tissue evidence="8">Leaf</tissue>
    </source>
</reference>
<sequence>MLEVPTNHPSIQIVEFYLEAKPTSDDVKDPALCSSPLEYPASSLKRQRTQQEMADTNLGSDGCLVKVFNSGVLKPCLLPRLWVDDDHDLHLGLCFKDRDELKKAVDWWSIKRRRRCKVRETEKDMYTFECVRWKCKWSLQAARMEKHGLVKITRNTAPHTCSPEAFEDEFVEDEIERVVRVQPTLSTAELKNWWKEKNGYKLRTAEMTTARKKAIKRVFGDEDQSFRAMPKLMSVLHSSNGLCVDWQYDRFPNPEFASFRGVFWAFSQSIKGFQHCRPLIVVDSKDLNGKYPMKLMIASGVDAANNFFPLAFAVTKELSIDSWRWFLTGIREKVTQRKGLCLISSPHPDILAVINEPGSLWQEPWAYHRFCLDQLCHQFYDVFGDNYLEVLVEKAGSTSQKDDFDSYMKDMEKKNPEARRWLDQTPPHQWALAHDSGLRYGIMEIDPEDVFSVCTDFLNYTTGDVMLLFDELRSLFDKCLSSSCFSLNRGDVYTKPVMDKLEEFMTGSVSYVIAPLERDAFQVSKHSEKEEWIVQLNDSTCTCGEFQSEKFPCPHALAVCEKLKINPLQYVDDCYSVERYHKTYAAPFYPVPEVSTWPEASGVPTLFPPCPPNSSGKASHMTSKEEELEDRCI</sequence>
<feature type="region of interest" description="Disordered" evidence="5">
    <location>
        <begin position="612"/>
        <end position="633"/>
    </location>
</feature>
<evidence type="ECO:0000256" key="1">
    <source>
        <dbReference type="ARBA" id="ARBA00022723"/>
    </source>
</evidence>
<dbReference type="PANTHER" id="PTHR31973:SF195">
    <property type="entry name" value="MUDR FAMILY TRANSPOSASE"/>
    <property type="match status" value="1"/>
</dbReference>
<organism evidence="7 8">
    <name type="scientific">Camelina sativa</name>
    <name type="common">False flax</name>
    <name type="synonym">Myagrum sativum</name>
    <dbReference type="NCBI Taxonomy" id="90675"/>
    <lineage>
        <taxon>Eukaryota</taxon>
        <taxon>Viridiplantae</taxon>
        <taxon>Streptophyta</taxon>
        <taxon>Embryophyta</taxon>
        <taxon>Tracheophyta</taxon>
        <taxon>Spermatophyta</taxon>
        <taxon>Magnoliopsida</taxon>
        <taxon>eudicotyledons</taxon>
        <taxon>Gunneridae</taxon>
        <taxon>Pentapetalae</taxon>
        <taxon>rosids</taxon>
        <taxon>malvids</taxon>
        <taxon>Brassicales</taxon>
        <taxon>Brassicaceae</taxon>
        <taxon>Camelineae</taxon>
        <taxon>Camelina</taxon>
    </lineage>
</organism>
<keyword evidence="7" id="KW-1185">Reference proteome</keyword>
<dbReference type="SMART" id="SM00575">
    <property type="entry name" value="ZnF_PMZ"/>
    <property type="match status" value="1"/>
</dbReference>
<dbReference type="InterPro" id="IPR006564">
    <property type="entry name" value="Znf_PMZ"/>
</dbReference>
<keyword evidence="2 4" id="KW-0863">Zinc-finger</keyword>
<proteinExistence type="predicted"/>
<feature type="compositionally biased region" description="Basic and acidic residues" evidence="5">
    <location>
        <begin position="622"/>
        <end position="633"/>
    </location>
</feature>
<dbReference type="InterPro" id="IPR004332">
    <property type="entry name" value="Transposase_MuDR"/>
</dbReference>
<keyword evidence="3" id="KW-0862">Zinc</keyword>
<evidence type="ECO:0000259" key="6">
    <source>
        <dbReference type="PROSITE" id="PS50966"/>
    </source>
</evidence>
<evidence type="ECO:0000256" key="5">
    <source>
        <dbReference type="SAM" id="MobiDB-lite"/>
    </source>
</evidence>